<keyword evidence="3" id="KW-1185">Reference proteome</keyword>
<organism evidence="2 3">
    <name type="scientific">Geodermatophilus ruber</name>
    <dbReference type="NCBI Taxonomy" id="504800"/>
    <lineage>
        <taxon>Bacteria</taxon>
        <taxon>Bacillati</taxon>
        <taxon>Actinomycetota</taxon>
        <taxon>Actinomycetes</taxon>
        <taxon>Geodermatophilales</taxon>
        <taxon>Geodermatophilaceae</taxon>
        <taxon>Geodermatophilus</taxon>
    </lineage>
</organism>
<accession>A0A1I4IPG9</accession>
<dbReference type="PROSITE" id="PS51677">
    <property type="entry name" value="NODB"/>
    <property type="match status" value="1"/>
</dbReference>
<dbReference type="GO" id="GO:0016810">
    <property type="term" value="F:hydrolase activity, acting on carbon-nitrogen (but not peptide) bonds"/>
    <property type="evidence" value="ECO:0007669"/>
    <property type="project" value="InterPro"/>
</dbReference>
<gene>
    <name evidence="2" type="ORF">SAMN04488085_11376</name>
</gene>
<evidence type="ECO:0000259" key="1">
    <source>
        <dbReference type="PROSITE" id="PS51677"/>
    </source>
</evidence>
<feature type="domain" description="NodB homology" evidence="1">
    <location>
        <begin position="41"/>
        <end position="284"/>
    </location>
</feature>
<protein>
    <submittedName>
        <fullName evidence="2">Polysaccharide deacetylase</fullName>
    </submittedName>
</protein>
<dbReference type="PANTHER" id="PTHR47561:SF1">
    <property type="entry name" value="POLYSACCHARIDE DEACETYLASE FAMILY PROTEIN (AFU_ORTHOLOGUE AFUA_6G05030)"/>
    <property type="match status" value="1"/>
</dbReference>
<evidence type="ECO:0000313" key="2">
    <source>
        <dbReference type="EMBL" id="SFL56242.1"/>
    </source>
</evidence>
<dbReference type="PANTHER" id="PTHR47561">
    <property type="entry name" value="POLYSACCHARIDE DEACETYLASE FAMILY PROTEIN (AFU_ORTHOLOGUE AFUA_6G05030)"/>
    <property type="match status" value="1"/>
</dbReference>
<dbReference type="Pfam" id="PF01522">
    <property type="entry name" value="Polysacc_deac_1"/>
    <property type="match status" value="1"/>
</dbReference>
<evidence type="ECO:0000313" key="3">
    <source>
        <dbReference type="Proteomes" id="UP000199152"/>
    </source>
</evidence>
<reference evidence="2 3" key="1">
    <citation type="submission" date="2016-10" db="EMBL/GenBank/DDBJ databases">
        <authorList>
            <person name="de Groot N.N."/>
        </authorList>
    </citation>
    <scope>NUCLEOTIDE SEQUENCE [LARGE SCALE GENOMIC DNA]</scope>
    <source>
        <strain evidence="2 3">DSM 45317</strain>
    </source>
</reference>
<dbReference type="AlphaFoldDB" id="A0A1I4IPG9"/>
<dbReference type="InParanoid" id="A0A1I4IPG9"/>
<dbReference type="Proteomes" id="UP000199152">
    <property type="component" value="Unassembled WGS sequence"/>
</dbReference>
<dbReference type="GO" id="GO:0005975">
    <property type="term" value="P:carbohydrate metabolic process"/>
    <property type="evidence" value="ECO:0007669"/>
    <property type="project" value="InterPro"/>
</dbReference>
<dbReference type="InterPro" id="IPR002509">
    <property type="entry name" value="NODB_dom"/>
</dbReference>
<name>A0A1I4IPG9_9ACTN</name>
<dbReference type="CDD" id="cd10938">
    <property type="entry name" value="CE4_HpPgdA_like"/>
    <property type="match status" value="1"/>
</dbReference>
<dbReference type="InterPro" id="IPR011330">
    <property type="entry name" value="Glyco_hydro/deAcase_b/a-brl"/>
</dbReference>
<dbReference type="STRING" id="504800.SAMN04488085_11376"/>
<dbReference type="SUPFAM" id="SSF88713">
    <property type="entry name" value="Glycoside hydrolase/deacetylase"/>
    <property type="match status" value="1"/>
</dbReference>
<proteinExistence type="predicted"/>
<dbReference type="EMBL" id="FOSW01000013">
    <property type="protein sequence ID" value="SFL56242.1"/>
    <property type="molecule type" value="Genomic_DNA"/>
</dbReference>
<dbReference type="InterPro" id="IPR037950">
    <property type="entry name" value="PgdA-like"/>
</dbReference>
<dbReference type="Gene3D" id="3.20.20.370">
    <property type="entry name" value="Glycoside hydrolase/deacetylase"/>
    <property type="match status" value="1"/>
</dbReference>
<sequence>MTYQQRAGRVRLDEGKKVAVALGLDVDAMAIWDGSFHRWTPAYQSRGEFGVEVGVPRLLRLLEQHGVKATWCIPGHTADTFPEACRDVAAAGHEIAHHGYMHENPTEVDRDREYEVLLKGVDALERISGSRPRGYRSPYWDFSPNTLDLLEDMEFVWDSSLMGNDFHPYYPRRVIQDDWVQHGQYKVGNGPSRFSDPSPVMEIPVSWYLDDFPAQEYVTGIQEGMGPVEHIESRWRSIYDYAAAQDDGGVYALTTHPQTIGRAHMIQMLERLIVHMRDNGGQFMTLSEVAAATTFD</sequence>
<dbReference type="RefSeq" id="WP_218146336.1">
    <property type="nucleotide sequence ID" value="NZ_FOSW01000013.1"/>
</dbReference>